<dbReference type="Proteomes" id="UP000295066">
    <property type="component" value="Unassembled WGS sequence"/>
</dbReference>
<proteinExistence type="inferred from homology"/>
<keyword evidence="4 8" id="KW-0418">Kinase</keyword>
<dbReference type="Gene3D" id="3.40.50.300">
    <property type="entry name" value="P-loop containing nucleotide triphosphate hydrolases"/>
    <property type="match status" value="1"/>
</dbReference>
<dbReference type="InterPro" id="IPR027417">
    <property type="entry name" value="P-loop_NTPase"/>
</dbReference>
<evidence type="ECO:0000256" key="2">
    <source>
        <dbReference type="ARBA" id="ARBA00022679"/>
    </source>
</evidence>
<dbReference type="InterPro" id="IPR003136">
    <property type="entry name" value="Cytidylate_kin"/>
</dbReference>
<sequence length="230" mass="25226">MTAQPLIVAIDGPAGAGKSTVAKLVAGSLGVPYLDTGALYRALALFLDARGIPPVECDALYSALQEVSLEITEKEILLEGKNVGAEIRTPRIDTVVSAYASLPMVRNRLLDLQREQGKRKGLVADGRDMATVVFPDARVKIFLTASDEERARRRFLELRERKENARYEDVLEQIRERDRADSSRSTAPLRKADDAVELSTDGLTIGEVTGSVLALVREILNKENHNDAVQ</sequence>
<evidence type="ECO:0000256" key="8">
    <source>
        <dbReference type="HAMAP-Rule" id="MF_00238"/>
    </source>
</evidence>
<dbReference type="EC" id="2.7.4.25" evidence="8"/>
<keyword evidence="2 8" id="KW-0808">Transferase</keyword>
<protein>
    <recommendedName>
        <fullName evidence="8">Cytidylate kinase</fullName>
        <shortName evidence="8">CK</shortName>
        <ecNumber evidence="8">2.7.4.25</ecNumber>
    </recommendedName>
    <alternativeName>
        <fullName evidence="8">Cytidine monophosphate kinase</fullName>
        <shortName evidence="8">CMP kinase</shortName>
    </alternativeName>
</protein>
<comment type="catalytic activity">
    <reaction evidence="6 8">
        <text>dCMP + ATP = dCDP + ADP</text>
        <dbReference type="Rhea" id="RHEA:25094"/>
        <dbReference type="ChEBI" id="CHEBI:30616"/>
        <dbReference type="ChEBI" id="CHEBI:57566"/>
        <dbReference type="ChEBI" id="CHEBI:58593"/>
        <dbReference type="ChEBI" id="CHEBI:456216"/>
        <dbReference type="EC" id="2.7.4.25"/>
    </reaction>
</comment>
<dbReference type="RefSeq" id="WP_133956811.1">
    <property type="nucleotide sequence ID" value="NZ_SORI01000004.1"/>
</dbReference>
<dbReference type="OrthoDB" id="9807434at2"/>
<keyword evidence="3 8" id="KW-0547">Nucleotide-binding</keyword>
<dbReference type="GO" id="GO:0005524">
    <property type="term" value="F:ATP binding"/>
    <property type="evidence" value="ECO:0007669"/>
    <property type="project" value="UniProtKB-UniRule"/>
</dbReference>
<gene>
    <name evidence="8" type="primary">cmk</name>
    <name evidence="10" type="ORF">C8D99_10451</name>
</gene>
<dbReference type="GO" id="GO:0006220">
    <property type="term" value="P:pyrimidine nucleotide metabolic process"/>
    <property type="evidence" value="ECO:0007669"/>
    <property type="project" value="UniProtKB-UniRule"/>
</dbReference>
<reference evidence="10 11" key="1">
    <citation type="submission" date="2019-03" db="EMBL/GenBank/DDBJ databases">
        <title>Genomic Encyclopedia of Type Strains, Phase IV (KMG-IV): sequencing the most valuable type-strain genomes for metagenomic binning, comparative biology and taxonomic classification.</title>
        <authorList>
            <person name="Goeker M."/>
        </authorList>
    </citation>
    <scope>NUCLEOTIDE SEQUENCE [LARGE SCALE GENOMIC DNA]</scope>
    <source>
        <strain evidence="10 11">DSM 25964</strain>
    </source>
</reference>
<dbReference type="CDD" id="cd02020">
    <property type="entry name" value="CMPK"/>
    <property type="match status" value="1"/>
</dbReference>
<keyword evidence="11" id="KW-1185">Reference proteome</keyword>
<evidence type="ECO:0000256" key="5">
    <source>
        <dbReference type="ARBA" id="ARBA00022840"/>
    </source>
</evidence>
<keyword evidence="8" id="KW-0963">Cytoplasm</keyword>
<comment type="similarity">
    <text evidence="1 8">Belongs to the cytidylate kinase family. Type 1 subfamily.</text>
</comment>
<dbReference type="AlphaFoldDB" id="A0A4R8MC13"/>
<dbReference type="PANTHER" id="PTHR21299:SF2">
    <property type="entry name" value="CYTIDYLATE KINASE"/>
    <property type="match status" value="1"/>
</dbReference>
<comment type="subcellular location">
    <subcellularLocation>
        <location evidence="8">Cytoplasm</location>
    </subcellularLocation>
</comment>
<accession>A0A4R8MC13</accession>
<evidence type="ECO:0000256" key="4">
    <source>
        <dbReference type="ARBA" id="ARBA00022777"/>
    </source>
</evidence>
<evidence type="ECO:0000256" key="3">
    <source>
        <dbReference type="ARBA" id="ARBA00022741"/>
    </source>
</evidence>
<comment type="caution">
    <text evidence="10">The sequence shown here is derived from an EMBL/GenBank/DDBJ whole genome shotgun (WGS) entry which is preliminary data.</text>
</comment>
<evidence type="ECO:0000256" key="1">
    <source>
        <dbReference type="ARBA" id="ARBA00009427"/>
    </source>
</evidence>
<keyword evidence="5 8" id="KW-0067">ATP-binding</keyword>
<feature type="domain" description="Cytidylate kinase" evidence="9">
    <location>
        <begin position="8"/>
        <end position="217"/>
    </location>
</feature>
<dbReference type="EMBL" id="SORI01000004">
    <property type="protein sequence ID" value="TDY61812.1"/>
    <property type="molecule type" value="Genomic_DNA"/>
</dbReference>
<dbReference type="GO" id="GO:0036430">
    <property type="term" value="F:CMP kinase activity"/>
    <property type="evidence" value="ECO:0007669"/>
    <property type="project" value="RHEA"/>
</dbReference>
<evidence type="ECO:0000256" key="6">
    <source>
        <dbReference type="ARBA" id="ARBA00047615"/>
    </source>
</evidence>
<name>A0A4R8MC13_9BACT</name>
<dbReference type="HAMAP" id="MF_00238">
    <property type="entry name" value="Cytidyl_kinase_type1"/>
    <property type="match status" value="1"/>
</dbReference>
<dbReference type="Pfam" id="PF02224">
    <property type="entry name" value="Cytidylate_kin"/>
    <property type="match status" value="1"/>
</dbReference>
<feature type="binding site" evidence="8">
    <location>
        <begin position="12"/>
        <end position="20"/>
    </location>
    <ligand>
        <name>ATP</name>
        <dbReference type="ChEBI" id="CHEBI:30616"/>
    </ligand>
</feature>
<dbReference type="NCBIfam" id="TIGR00017">
    <property type="entry name" value="cmk"/>
    <property type="match status" value="1"/>
</dbReference>
<evidence type="ECO:0000313" key="11">
    <source>
        <dbReference type="Proteomes" id="UP000295066"/>
    </source>
</evidence>
<evidence type="ECO:0000256" key="7">
    <source>
        <dbReference type="ARBA" id="ARBA00048478"/>
    </source>
</evidence>
<dbReference type="GO" id="GO:0005829">
    <property type="term" value="C:cytosol"/>
    <property type="evidence" value="ECO:0007669"/>
    <property type="project" value="TreeGrafter"/>
</dbReference>
<evidence type="ECO:0000259" key="9">
    <source>
        <dbReference type="Pfam" id="PF02224"/>
    </source>
</evidence>
<comment type="catalytic activity">
    <reaction evidence="7 8">
        <text>CMP + ATP = CDP + ADP</text>
        <dbReference type="Rhea" id="RHEA:11600"/>
        <dbReference type="ChEBI" id="CHEBI:30616"/>
        <dbReference type="ChEBI" id="CHEBI:58069"/>
        <dbReference type="ChEBI" id="CHEBI:60377"/>
        <dbReference type="ChEBI" id="CHEBI:456216"/>
        <dbReference type="EC" id="2.7.4.25"/>
    </reaction>
</comment>
<dbReference type="PANTHER" id="PTHR21299">
    <property type="entry name" value="CYTIDYLATE KINASE/PANTOATE-BETA-ALANINE LIGASE"/>
    <property type="match status" value="1"/>
</dbReference>
<dbReference type="SUPFAM" id="SSF52540">
    <property type="entry name" value="P-loop containing nucleoside triphosphate hydrolases"/>
    <property type="match status" value="1"/>
</dbReference>
<dbReference type="GO" id="GO:0036431">
    <property type="term" value="F:dCMP kinase activity"/>
    <property type="evidence" value="ECO:0007669"/>
    <property type="project" value="InterPro"/>
</dbReference>
<organism evidence="10 11">
    <name type="scientific">Aminivibrio pyruvatiphilus</name>
    <dbReference type="NCBI Taxonomy" id="1005740"/>
    <lineage>
        <taxon>Bacteria</taxon>
        <taxon>Thermotogati</taxon>
        <taxon>Synergistota</taxon>
        <taxon>Synergistia</taxon>
        <taxon>Synergistales</taxon>
        <taxon>Aminobacteriaceae</taxon>
        <taxon>Aminivibrio</taxon>
    </lineage>
</organism>
<evidence type="ECO:0000313" key="10">
    <source>
        <dbReference type="EMBL" id="TDY61812.1"/>
    </source>
</evidence>
<dbReference type="InterPro" id="IPR011994">
    <property type="entry name" value="Cytidylate_kinase_dom"/>
</dbReference>
<dbReference type="GO" id="GO:0015949">
    <property type="term" value="P:nucleobase-containing small molecule interconversion"/>
    <property type="evidence" value="ECO:0007669"/>
    <property type="project" value="TreeGrafter"/>
</dbReference>